<name>A0A1H5RTY4_9CLOT</name>
<evidence type="ECO:0000256" key="4">
    <source>
        <dbReference type="ARBA" id="ARBA00016460"/>
    </source>
</evidence>
<dbReference type="InterPro" id="IPR001636">
    <property type="entry name" value="SAICAR_synth"/>
</dbReference>
<evidence type="ECO:0000256" key="1">
    <source>
        <dbReference type="ARBA" id="ARBA00004672"/>
    </source>
</evidence>
<dbReference type="CDD" id="cd01415">
    <property type="entry name" value="SAICAR_synt_PurC"/>
    <property type="match status" value="1"/>
</dbReference>
<keyword evidence="6 11" id="KW-0547">Nucleotide-binding</keyword>
<evidence type="ECO:0000256" key="3">
    <source>
        <dbReference type="ARBA" id="ARBA00012217"/>
    </source>
</evidence>
<dbReference type="HAMAP" id="MF_00137">
    <property type="entry name" value="SAICAR_synth"/>
    <property type="match status" value="1"/>
</dbReference>
<comment type="similarity">
    <text evidence="2 11">Belongs to the SAICAR synthetase family.</text>
</comment>
<dbReference type="EC" id="6.3.2.6" evidence="3 11"/>
<dbReference type="GO" id="GO:0004639">
    <property type="term" value="F:phosphoribosylaminoimidazolesuccinocarboxamide synthase activity"/>
    <property type="evidence" value="ECO:0007669"/>
    <property type="project" value="UniProtKB-UniRule"/>
</dbReference>
<dbReference type="InterPro" id="IPR050089">
    <property type="entry name" value="SAICAR_synthetase"/>
</dbReference>
<dbReference type="OrthoDB" id="9801549at2"/>
<dbReference type="RefSeq" id="WP_103895266.1">
    <property type="nucleotide sequence ID" value="NZ_FNUK01000001.1"/>
</dbReference>
<dbReference type="GO" id="GO:0006189">
    <property type="term" value="P:'de novo' IMP biosynthetic process"/>
    <property type="evidence" value="ECO:0007669"/>
    <property type="project" value="UniProtKB-UniRule"/>
</dbReference>
<dbReference type="Pfam" id="PF01259">
    <property type="entry name" value="SAICAR_synt"/>
    <property type="match status" value="1"/>
</dbReference>
<accession>A0A1H5RTY4</accession>
<evidence type="ECO:0000259" key="12">
    <source>
        <dbReference type="Pfam" id="PF01259"/>
    </source>
</evidence>
<dbReference type="PANTHER" id="PTHR43599:SF3">
    <property type="entry name" value="SI:DKEY-6E2.2"/>
    <property type="match status" value="1"/>
</dbReference>
<keyword evidence="5 11" id="KW-0436">Ligase</keyword>
<organism evidence="13 14">
    <name type="scientific">Caloramator fervidus</name>
    <dbReference type="NCBI Taxonomy" id="29344"/>
    <lineage>
        <taxon>Bacteria</taxon>
        <taxon>Bacillati</taxon>
        <taxon>Bacillota</taxon>
        <taxon>Clostridia</taxon>
        <taxon>Eubacteriales</taxon>
        <taxon>Clostridiaceae</taxon>
        <taxon>Caloramator</taxon>
    </lineage>
</organism>
<dbReference type="SUPFAM" id="SSF56104">
    <property type="entry name" value="SAICAR synthase-like"/>
    <property type="match status" value="1"/>
</dbReference>
<keyword evidence="8 11" id="KW-0067">ATP-binding</keyword>
<dbReference type="PROSITE" id="PS01058">
    <property type="entry name" value="SAICAR_SYNTHETASE_2"/>
    <property type="match status" value="1"/>
</dbReference>
<feature type="domain" description="SAICAR synthetase/ADE2 N-terminal" evidence="12">
    <location>
        <begin position="5"/>
        <end position="229"/>
    </location>
</feature>
<dbReference type="PROSITE" id="PS01057">
    <property type="entry name" value="SAICAR_SYNTHETASE_1"/>
    <property type="match status" value="1"/>
</dbReference>
<evidence type="ECO:0000256" key="2">
    <source>
        <dbReference type="ARBA" id="ARBA00010190"/>
    </source>
</evidence>
<dbReference type="InterPro" id="IPR033934">
    <property type="entry name" value="SAICAR_synt_PurC"/>
</dbReference>
<evidence type="ECO:0000313" key="14">
    <source>
        <dbReference type="Proteomes" id="UP000242850"/>
    </source>
</evidence>
<gene>
    <name evidence="11" type="primary">purC</name>
    <name evidence="13" type="ORF">SAMN05660865_00182</name>
</gene>
<proteinExistence type="inferred from homology"/>
<comment type="pathway">
    <text evidence="1 11">Purine metabolism; IMP biosynthesis via de novo pathway; 5-amino-1-(5-phospho-D-ribosyl)imidazole-4-carboxamide from 5-amino-1-(5-phospho-D-ribosyl)imidazole-4-carboxylate: step 1/2.</text>
</comment>
<evidence type="ECO:0000256" key="9">
    <source>
        <dbReference type="ARBA" id="ARBA00030409"/>
    </source>
</evidence>
<evidence type="ECO:0000256" key="5">
    <source>
        <dbReference type="ARBA" id="ARBA00022598"/>
    </source>
</evidence>
<evidence type="ECO:0000256" key="10">
    <source>
        <dbReference type="ARBA" id="ARBA00048475"/>
    </source>
</evidence>
<evidence type="ECO:0000256" key="6">
    <source>
        <dbReference type="ARBA" id="ARBA00022741"/>
    </source>
</evidence>
<dbReference type="AlphaFoldDB" id="A0A1H5RTY4"/>
<comment type="catalytic activity">
    <reaction evidence="10 11">
        <text>5-amino-1-(5-phospho-D-ribosyl)imidazole-4-carboxylate + L-aspartate + ATP = (2S)-2-[5-amino-1-(5-phospho-beta-D-ribosyl)imidazole-4-carboxamido]succinate + ADP + phosphate + 2 H(+)</text>
        <dbReference type="Rhea" id="RHEA:22628"/>
        <dbReference type="ChEBI" id="CHEBI:15378"/>
        <dbReference type="ChEBI" id="CHEBI:29991"/>
        <dbReference type="ChEBI" id="CHEBI:30616"/>
        <dbReference type="ChEBI" id="CHEBI:43474"/>
        <dbReference type="ChEBI" id="CHEBI:58443"/>
        <dbReference type="ChEBI" id="CHEBI:77657"/>
        <dbReference type="ChEBI" id="CHEBI:456216"/>
        <dbReference type="EC" id="6.3.2.6"/>
    </reaction>
</comment>
<dbReference type="InterPro" id="IPR028923">
    <property type="entry name" value="SAICAR_synt/ADE2_N"/>
</dbReference>
<dbReference type="GO" id="GO:0009236">
    <property type="term" value="P:cobalamin biosynthetic process"/>
    <property type="evidence" value="ECO:0007669"/>
    <property type="project" value="InterPro"/>
</dbReference>
<dbReference type="FunFam" id="3.30.470.20:FF:000006">
    <property type="entry name" value="Phosphoribosylaminoimidazole-succinocarboxamide synthase"/>
    <property type="match status" value="1"/>
</dbReference>
<dbReference type="Proteomes" id="UP000242850">
    <property type="component" value="Unassembled WGS sequence"/>
</dbReference>
<dbReference type="InterPro" id="IPR018236">
    <property type="entry name" value="SAICAR_synthetase_CS"/>
</dbReference>
<dbReference type="Gene3D" id="3.30.470.20">
    <property type="entry name" value="ATP-grasp fold, B domain"/>
    <property type="match status" value="1"/>
</dbReference>
<keyword evidence="14" id="KW-1185">Reference proteome</keyword>
<dbReference type="PANTHER" id="PTHR43599">
    <property type="entry name" value="MULTIFUNCTIONAL PROTEIN ADE2"/>
    <property type="match status" value="1"/>
</dbReference>
<dbReference type="Gene3D" id="3.30.200.20">
    <property type="entry name" value="Phosphorylase Kinase, domain 1"/>
    <property type="match status" value="1"/>
</dbReference>
<dbReference type="GO" id="GO:0005524">
    <property type="term" value="F:ATP binding"/>
    <property type="evidence" value="ECO:0007669"/>
    <property type="project" value="UniProtKB-KW"/>
</dbReference>
<evidence type="ECO:0000313" key="13">
    <source>
        <dbReference type="EMBL" id="SEF40961.1"/>
    </source>
</evidence>
<dbReference type="EMBL" id="FNUK01000001">
    <property type="protein sequence ID" value="SEF40961.1"/>
    <property type="molecule type" value="Genomic_DNA"/>
</dbReference>
<sequence length="240" mass="27744">MEKVKIYEGKAKILYDVGDDKIIAYYKDDITAFNGQKRCKIKGKGMINNFISSYLFKFLEDKGIKTHFIKRLNEREQLLKKVEIVPLEVIVRNVASGSFSKRLGIEDGTKLDFPVFEICYKNDALGDPLINDYHAVALKIVSFEELKEIYSISKKVNKILKDFFDEIGIELVDFKLEFGRFNGEILLADEISPDTCRFWDKNTGEKLDKDRFRKELGDVLEGYSKILKRLNGEDKDEGIN</sequence>
<reference evidence="14" key="1">
    <citation type="submission" date="2016-10" db="EMBL/GenBank/DDBJ databases">
        <authorList>
            <person name="Varghese N."/>
            <person name="Submissions S."/>
        </authorList>
    </citation>
    <scope>NUCLEOTIDE SEQUENCE [LARGE SCALE GENOMIC DNA]</scope>
    <source>
        <strain evidence="14">DSM 5463</strain>
    </source>
</reference>
<evidence type="ECO:0000256" key="8">
    <source>
        <dbReference type="ARBA" id="ARBA00022840"/>
    </source>
</evidence>
<protein>
    <recommendedName>
        <fullName evidence="4 11">Phosphoribosylaminoimidazole-succinocarboxamide synthase</fullName>
        <ecNumber evidence="3 11">6.3.2.6</ecNumber>
    </recommendedName>
    <alternativeName>
        <fullName evidence="9 11">SAICAR synthetase</fullName>
    </alternativeName>
</protein>
<keyword evidence="7 11" id="KW-0658">Purine biosynthesis</keyword>
<dbReference type="NCBIfam" id="TIGR00081">
    <property type="entry name" value="purC"/>
    <property type="match status" value="1"/>
</dbReference>
<evidence type="ECO:0000256" key="11">
    <source>
        <dbReference type="HAMAP-Rule" id="MF_00137"/>
    </source>
</evidence>
<dbReference type="UniPathway" id="UPA00074">
    <property type="reaction ID" value="UER00131"/>
</dbReference>
<evidence type="ECO:0000256" key="7">
    <source>
        <dbReference type="ARBA" id="ARBA00022755"/>
    </source>
</evidence>